<evidence type="ECO:0000256" key="11">
    <source>
        <dbReference type="PIRSR" id="PIRSR005639-1"/>
    </source>
</evidence>
<dbReference type="Proteomes" id="UP001309299">
    <property type="component" value="Unassembled WGS sequence"/>
</dbReference>
<proteinExistence type="inferred from homology"/>
<dbReference type="PANTHER" id="PTHR31559:SF0">
    <property type="entry name" value="PYRIDOXAL 5'-PHOSPHATE SYNTHASE SUBUNIT SNO1-RELATED"/>
    <property type="match status" value="1"/>
</dbReference>
<comment type="catalytic activity">
    <reaction evidence="7 10">
        <text>L-glutamine + H2O = L-glutamate + NH4(+)</text>
        <dbReference type="Rhea" id="RHEA:15889"/>
        <dbReference type="ChEBI" id="CHEBI:15377"/>
        <dbReference type="ChEBI" id="CHEBI:28938"/>
        <dbReference type="ChEBI" id="CHEBI:29985"/>
        <dbReference type="ChEBI" id="CHEBI:58359"/>
        <dbReference type="EC" id="3.5.1.2"/>
    </reaction>
</comment>
<comment type="function">
    <text evidence="8 10">Catalyzes the hydrolysis of glutamine to glutamate and ammonia as part of the biosynthesis of pyridoxal 5'-phosphate. The resulting ammonia molecule is channeled to the active site of PdxS.</text>
</comment>
<dbReference type="Gene3D" id="3.40.50.880">
    <property type="match status" value="1"/>
</dbReference>
<dbReference type="NCBIfam" id="TIGR03800">
    <property type="entry name" value="PLP_synth_Pdx2"/>
    <property type="match status" value="1"/>
</dbReference>
<comment type="similarity">
    <text evidence="1 10">Belongs to the glutaminase PdxT/SNO family.</text>
</comment>
<dbReference type="EC" id="3.5.1.2" evidence="10"/>
<comment type="catalytic activity">
    <reaction evidence="6 10">
        <text>aldehydo-D-ribose 5-phosphate + D-glyceraldehyde 3-phosphate + L-glutamine = pyridoxal 5'-phosphate + L-glutamate + phosphate + 3 H2O + H(+)</text>
        <dbReference type="Rhea" id="RHEA:31507"/>
        <dbReference type="ChEBI" id="CHEBI:15377"/>
        <dbReference type="ChEBI" id="CHEBI:15378"/>
        <dbReference type="ChEBI" id="CHEBI:29985"/>
        <dbReference type="ChEBI" id="CHEBI:43474"/>
        <dbReference type="ChEBI" id="CHEBI:58273"/>
        <dbReference type="ChEBI" id="CHEBI:58359"/>
        <dbReference type="ChEBI" id="CHEBI:59776"/>
        <dbReference type="ChEBI" id="CHEBI:597326"/>
        <dbReference type="EC" id="4.3.3.6"/>
    </reaction>
</comment>
<feature type="active site" description="Nucleophile" evidence="10 11">
    <location>
        <position position="97"/>
    </location>
</feature>
<feature type="binding site" evidence="10 12">
    <location>
        <begin position="154"/>
        <end position="155"/>
    </location>
    <ligand>
        <name>L-glutamine</name>
        <dbReference type="ChEBI" id="CHEBI:58359"/>
    </ligand>
</feature>
<dbReference type="PIRSF" id="PIRSF005639">
    <property type="entry name" value="Glut_amidoT_SNO"/>
    <property type="match status" value="1"/>
</dbReference>
<feature type="binding site" evidence="10 12">
    <location>
        <begin position="65"/>
        <end position="67"/>
    </location>
    <ligand>
        <name>L-glutamine</name>
        <dbReference type="ChEBI" id="CHEBI:58359"/>
    </ligand>
</feature>
<evidence type="ECO:0000256" key="12">
    <source>
        <dbReference type="PIRSR" id="PIRSR005639-2"/>
    </source>
</evidence>
<dbReference type="GO" id="GO:0042823">
    <property type="term" value="P:pyridoxal phosphate biosynthetic process"/>
    <property type="evidence" value="ECO:0007669"/>
    <property type="project" value="UniProtKB-UniRule"/>
</dbReference>
<organism evidence="14 15">
    <name type="scientific">Cutibacterium avidum</name>
    <dbReference type="NCBI Taxonomy" id="33010"/>
    <lineage>
        <taxon>Bacteria</taxon>
        <taxon>Bacillati</taxon>
        <taxon>Actinomycetota</taxon>
        <taxon>Actinomycetes</taxon>
        <taxon>Propionibacteriales</taxon>
        <taxon>Propionibacteriaceae</taxon>
        <taxon>Cutibacterium</taxon>
    </lineage>
</organism>
<keyword evidence="2 10" id="KW-0378">Hydrolase</keyword>
<gene>
    <name evidence="10 14" type="primary">pdxT</name>
    <name evidence="14" type="ORF">V7F78_04050</name>
</gene>
<dbReference type="FunFam" id="3.40.50.880:FF:000010">
    <property type="entry name" value="uncharacterized protein LOC100176842 isoform X2"/>
    <property type="match status" value="1"/>
</dbReference>
<evidence type="ECO:0000256" key="1">
    <source>
        <dbReference type="ARBA" id="ARBA00008345"/>
    </source>
</evidence>
<evidence type="ECO:0000313" key="14">
    <source>
        <dbReference type="EMBL" id="MEH1546200.1"/>
    </source>
</evidence>
<dbReference type="GO" id="GO:0004359">
    <property type="term" value="F:glutaminase activity"/>
    <property type="evidence" value="ECO:0007669"/>
    <property type="project" value="UniProtKB-UniRule"/>
</dbReference>
<evidence type="ECO:0000256" key="5">
    <source>
        <dbReference type="ARBA" id="ARBA00023239"/>
    </source>
</evidence>
<dbReference type="GO" id="GO:0036381">
    <property type="term" value="F:pyridoxal 5'-phosphate synthase (glutamine hydrolysing) activity"/>
    <property type="evidence" value="ECO:0007669"/>
    <property type="project" value="UniProtKB-UniRule"/>
</dbReference>
<keyword evidence="5 10" id="KW-0456">Lyase</keyword>
<dbReference type="GO" id="GO:1903600">
    <property type="term" value="C:glutaminase complex"/>
    <property type="evidence" value="ECO:0007669"/>
    <property type="project" value="TreeGrafter"/>
</dbReference>
<dbReference type="GO" id="GO:0005829">
    <property type="term" value="C:cytosol"/>
    <property type="evidence" value="ECO:0007669"/>
    <property type="project" value="TreeGrafter"/>
</dbReference>
<dbReference type="PROSITE" id="PS51273">
    <property type="entry name" value="GATASE_TYPE_1"/>
    <property type="match status" value="1"/>
</dbReference>
<evidence type="ECO:0000256" key="8">
    <source>
        <dbReference type="ARBA" id="ARBA00054599"/>
    </source>
</evidence>
<comment type="pathway">
    <text evidence="10">Cofactor biosynthesis; pyridoxal 5'-phosphate biosynthesis.</text>
</comment>
<protein>
    <recommendedName>
        <fullName evidence="10">Pyridoxal 5'-phosphate synthase subunit PdxT</fullName>
        <ecNumber evidence="10">4.3.3.6</ecNumber>
    </recommendedName>
    <alternativeName>
        <fullName evidence="10">Pdx2</fullName>
    </alternativeName>
    <alternativeName>
        <fullName evidence="10">Pyridoxal 5'-phosphate synthase glutaminase subunit</fullName>
        <ecNumber evidence="10">3.5.1.2</ecNumber>
    </alternativeName>
</protein>
<comment type="caution">
    <text evidence="14">The sequence shown here is derived from an EMBL/GenBank/DDBJ whole genome shotgun (WGS) entry which is preliminary data.</text>
</comment>
<dbReference type="HAMAP" id="MF_01615">
    <property type="entry name" value="PdxT"/>
    <property type="match status" value="1"/>
</dbReference>
<dbReference type="EC" id="4.3.3.6" evidence="10"/>
<feature type="binding site" evidence="10 12">
    <location>
        <position position="126"/>
    </location>
    <ligand>
        <name>L-glutamine</name>
        <dbReference type="ChEBI" id="CHEBI:58359"/>
    </ligand>
</feature>
<keyword evidence="4 10" id="KW-0315">Glutamine amidotransferase</keyword>
<evidence type="ECO:0000256" key="13">
    <source>
        <dbReference type="SAM" id="MobiDB-lite"/>
    </source>
</evidence>
<evidence type="ECO:0000256" key="2">
    <source>
        <dbReference type="ARBA" id="ARBA00022801"/>
    </source>
</evidence>
<dbReference type="PANTHER" id="PTHR31559">
    <property type="entry name" value="PYRIDOXAL 5'-PHOSPHATE SYNTHASE SUBUNIT SNO"/>
    <property type="match status" value="1"/>
</dbReference>
<dbReference type="PROSITE" id="PS51274">
    <property type="entry name" value="GATASE_COBBQ"/>
    <property type="match status" value="1"/>
</dbReference>
<evidence type="ECO:0000256" key="6">
    <source>
        <dbReference type="ARBA" id="ARBA00047992"/>
    </source>
</evidence>
<dbReference type="AlphaFoldDB" id="A0AB35XL28"/>
<evidence type="ECO:0000256" key="4">
    <source>
        <dbReference type="ARBA" id="ARBA00022962"/>
    </source>
</evidence>
<reference evidence="14" key="1">
    <citation type="submission" date="2024-02" db="EMBL/GenBank/DDBJ databases">
        <title>Bacterial skin colonization with Propionibacterium avidum as a risk factor for Periprosthetic Joint Infections - a single-center prospective study.</title>
        <authorList>
            <person name="Achermann Y."/>
        </authorList>
    </citation>
    <scope>NUCLEOTIDE SEQUENCE</scope>
    <source>
        <strain evidence="14">PAVI-2017310195</strain>
    </source>
</reference>
<dbReference type="RefSeq" id="WP_334353230.1">
    <property type="nucleotide sequence ID" value="NZ_JBAKUA010000004.1"/>
</dbReference>
<dbReference type="PROSITE" id="PS51130">
    <property type="entry name" value="PDXT_SNO_2"/>
    <property type="match status" value="1"/>
</dbReference>
<feature type="region of interest" description="Disordered" evidence="13">
    <location>
        <begin position="215"/>
        <end position="235"/>
    </location>
</feature>
<evidence type="ECO:0000313" key="15">
    <source>
        <dbReference type="Proteomes" id="UP001309299"/>
    </source>
</evidence>
<dbReference type="InterPro" id="IPR002161">
    <property type="entry name" value="PdxT/SNO"/>
</dbReference>
<name>A0AB35XL28_9ACTN</name>
<dbReference type="SUPFAM" id="SSF52317">
    <property type="entry name" value="Class I glutamine amidotransferase-like"/>
    <property type="match status" value="1"/>
</dbReference>
<evidence type="ECO:0000256" key="9">
    <source>
        <dbReference type="ARBA" id="ARBA00064749"/>
    </source>
</evidence>
<dbReference type="GO" id="GO:0006543">
    <property type="term" value="P:L-glutamine catabolic process"/>
    <property type="evidence" value="ECO:0007669"/>
    <property type="project" value="UniProtKB-UniRule"/>
</dbReference>
<accession>A0AB35XL28</accession>
<dbReference type="CDD" id="cd01749">
    <property type="entry name" value="GATase1_PB"/>
    <property type="match status" value="1"/>
</dbReference>
<evidence type="ECO:0000256" key="3">
    <source>
        <dbReference type="ARBA" id="ARBA00022898"/>
    </source>
</evidence>
<dbReference type="InterPro" id="IPR029062">
    <property type="entry name" value="Class_I_gatase-like"/>
</dbReference>
<sequence>MSPTSRRRTVWPSGVGEVAPLIGVVALQGGFAEHIEVLESLGATTRRVRREADLDGLDGIVLPGGESTVIDKLMRSFGLANPLREAITGGLPVLATCAGLVVLAAEVEDAATGQQTLGRLDVTVRRNAFGSQLDSFEGHLDINGVGEGIPATFIRAPIVTRSGPEVEVISTLPDDAGEAGGAIVGVRQGNILALSFHPEETTDDRVHRRWLDELQEGSPGRRDGQFHPLLNTVQG</sequence>
<evidence type="ECO:0000256" key="10">
    <source>
        <dbReference type="HAMAP-Rule" id="MF_01615"/>
    </source>
</evidence>
<dbReference type="PROSITE" id="PS01236">
    <property type="entry name" value="PDXT_SNO_1"/>
    <property type="match status" value="1"/>
</dbReference>
<keyword evidence="3 10" id="KW-0663">Pyridoxal phosphate</keyword>
<comment type="subunit">
    <text evidence="9 10">In the presence of PdxS, forms a dodecamer of heterodimers. Only shows activity in the heterodimer.</text>
</comment>
<feature type="active site" description="Charge relay system" evidence="10 11">
    <location>
        <position position="199"/>
    </location>
</feature>
<evidence type="ECO:0000256" key="7">
    <source>
        <dbReference type="ARBA" id="ARBA00049534"/>
    </source>
</evidence>
<dbReference type="EMBL" id="JBAKUA010000004">
    <property type="protein sequence ID" value="MEH1546200.1"/>
    <property type="molecule type" value="Genomic_DNA"/>
</dbReference>
<dbReference type="InterPro" id="IPR021196">
    <property type="entry name" value="PdxT/SNO_CS"/>
</dbReference>
<feature type="active site" description="Charge relay system" evidence="10 11">
    <location>
        <position position="197"/>
    </location>
</feature>
<dbReference type="Pfam" id="PF01174">
    <property type="entry name" value="SNO"/>
    <property type="match status" value="1"/>
</dbReference>
<dbReference type="GO" id="GO:0008614">
    <property type="term" value="P:pyridoxine metabolic process"/>
    <property type="evidence" value="ECO:0007669"/>
    <property type="project" value="TreeGrafter"/>
</dbReference>